<reference evidence="9" key="1">
    <citation type="journal article" date="2014" name="Int. J. Syst. Evol. Microbiol.">
        <title>Complete genome sequence of Corynebacterium casei LMG S-19264T (=DSM 44701T), isolated from a smear-ripened cheese.</title>
        <authorList>
            <consortium name="US DOE Joint Genome Institute (JGI-PGF)"/>
            <person name="Walter F."/>
            <person name="Albersmeier A."/>
            <person name="Kalinowski J."/>
            <person name="Ruckert C."/>
        </authorList>
    </citation>
    <scope>NUCLEOTIDE SEQUENCE</scope>
    <source>
        <strain evidence="9">CGMCC 1.12360</strain>
    </source>
</reference>
<feature type="transmembrane region" description="Helical" evidence="8">
    <location>
        <begin position="59"/>
        <end position="91"/>
    </location>
</feature>
<protein>
    <recommendedName>
        <fullName evidence="11">Rod shape-determining protein MreD</fullName>
    </recommendedName>
</protein>
<dbReference type="GO" id="GO:0005886">
    <property type="term" value="C:plasma membrane"/>
    <property type="evidence" value="ECO:0007669"/>
    <property type="project" value="UniProtKB-SubCell"/>
</dbReference>
<reference evidence="9" key="2">
    <citation type="submission" date="2020-09" db="EMBL/GenBank/DDBJ databases">
        <authorList>
            <person name="Sun Q."/>
            <person name="Zhou Y."/>
        </authorList>
    </citation>
    <scope>NUCLEOTIDE SEQUENCE</scope>
    <source>
        <strain evidence="9">CGMCC 1.12360</strain>
    </source>
</reference>
<keyword evidence="10" id="KW-1185">Reference proteome</keyword>
<comment type="similarity">
    <text evidence="2">Belongs to the MreD family.</text>
</comment>
<evidence type="ECO:0000256" key="5">
    <source>
        <dbReference type="ARBA" id="ARBA00022960"/>
    </source>
</evidence>
<dbReference type="Proteomes" id="UP000602050">
    <property type="component" value="Unassembled WGS sequence"/>
</dbReference>
<feature type="transmembrane region" description="Helical" evidence="8">
    <location>
        <begin position="140"/>
        <end position="161"/>
    </location>
</feature>
<accession>A0A8J2ZPE3</accession>
<evidence type="ECO:0000256" key="4">
    <source>
        <dbReference type="ARBA" id="ARBA00022692"/>
    </source>
</evidence>
<feature type="transmembrane region" description="Helical" evidence="8">
    <location>
        <begin position="33"/>
        <end position="53"/>
    </location>
</feature>
<evidence type="ECO:0000313" key="9">
    <source>
        <dbReference type="EMBL" id="GGH68641.1"/>
    </source>
</evidence>
<evidence type="ECO:0000256" key="3">
    <source>
        <dbReference type="ARBA" id="ARBA00022475"/>
    </source>
</evidence>
<organism evidence="9 10">
    <name type="scientific">Compostibacillus humi</name>
    <dbReference type="NCBI Taxonomy" id="1245525"/>
    <lineage>
        <taxon>Bacteria</taxon>
        <taxon>Bacillati</taxon>
        <taxon>Bacillota</taxon>
        <taxon>Bacilli</taxon>
        <taxon>Bacillales</taxon>
        <taxon>Bacillaceae</taxon>
        <taxon>Compostibacillus</taxon>
    </lineage>
</organism>
<comment type="subcellular location">
    <subcellularLocation>
        <location evidence="1">Cell membrane</location>
        <topology evidence="1">Multi-pass membrane protein</topology>
    </subcellularLocation>
</comment>
<evidence type="ECO:0000256" key="1">
    <source>
        <dbReference type="ARBA" id="ARBA00004651"/>
    </source>
</evidence>
<comment type="caution">
    <text evidence="9">The sequence shown here is derived from an EMBL/GenBank/DDBJ whole genome shotgun (WGS) entry which is preliminary data.</text>
</comment>
<dbReference type="InterPro" id="IPR007227">
    <property type="entry name" value="Cell_shape_determining_MreD"/>
</dbReference>
<dbReference type="EMBL" id="BMEV01000002">
    <property type="protein sequence ID" value="GGH68641.1"/>
    <property type="molecule type" value="Genomic_DNA"/>
</dbReference>
<sequence length="176" mass="20542">MSRVYIPLILFVLLILEGVSIRFLPPQIAAGDLLFIPHWILLFLILVCIFYDKPRTYHAVIYALIFGFLIDMIYTGLLGAYMFTYGFAMYLTHILKRAFHGNFYVSLLLAAIGTALSDIVIYVIYSVIGFTDLYWTEYASVRLLPTIIINLIFLVIIYPMFVKRFIRWRDEQDWSS</sequence>
<dbReference type="Pfam" id="PF04093">
    <property type="entry name" value="MreD"/>
    <property type="match status" value="1"/>
</dbReference>
<feature type="transmembrane region" description="Helical" evidence="8">
    <location>
        <begin position="103"/>
        <end position="128"/>
    </location>
</feature>
<keyword evidence="4 8" id="KW-0812">Transmembrane</keyword>
<feature type="transmembrane region" description="Helical" evidence="8">
    <location>
        <begin position="6"/>
        <end position="24"/>
    </location>
</feature>
<dbReference type="GO" id="GO:0008360">
    <property type="term" value="P:regulation of cell shape"/>
    <property type="evidence" value="ECO:0007669"/>
    <property type="project" value="UniProtKB-KW"/>
</dbReference>
<evidence type="ECO:0000256" key="8">
    <source>
        <dbReference type="SAM" id="Phobius"/>
    </source>
</evidence>
<gene>
    <name evidence="9" type="ORF">GCM10010978_01820</name>
</gene>
<evidence type="ECO:0000256" key="2">
    <source>
        <dbReference type="ARBA" id="ARBA00007776"/>
    </source>
</evidence>
<dbReference type="NCBIfam" id="TIGR03426">
    <property type="entry name" value="shape_MreD"/>
    <property type="match status" value="1"/>
</dbReference>
<dbReference type="AlphaFoldDB" id="A0A8J2ZPE3"/>
<keyword evidence="6 8" id="KW-1133">Transmembrane helix</keyword>
<name>A0A8J2ZPE3_9BACI</name>
<proteinExistence type="inferred from homology"/>
<keyword evidence="3" id="KW-1003">Cell membrane</keyword>
<evidence type="ECO:0000256" key="6">
    <source>
        <dbReference type="ARBA" id="ARBA00022989"/>
    </source>
</evidence>
<evidence type="ECO:0000313" key="10">
    <source>
        <dbReference type="Proteomes" id="UP000602050"/>
    </source>
</evidence>
<keyword evidence="7 8" id="KW-0472">Membrane</keyword>
<evidence type="ECO:0008006" key="11">
    <source>
        <dbReference type="Google" id="ProtNLM"/>
    </source>
</evidence>
<dbReference type="RefSeq" id="WP_188390481.1">
    <property type="nucleotide sequence ID" value="NZ_BMEV01000002.1"/>
</dbReference>
<keyword evidence="5" id="KW-0133">Cell shape</keyword>
<evidence type="ECO:0000256" key="7">
    <source>
        <dbReference type="ARBA" id="ARBA00023136"/>
    </source>
</evidence>